<dbReference type="Gene3D" id="3.30.830.10">
    <property type="entry name" value="Metalloenzyme, LuxS/M16 peptidase-like"/>
    <property type="match status" value="2"/>
</dbReference>
<keyword evidence="9" id="KW-1185">Reference proteome</keyword>
<dbReference type="GO" id="GO:0008237">
    <property type="term" value="F:metallopeptidase activity"/>
    <property type="evidence" value="ECO:0007669"/>
    <property type="project" value="UniProtKB-KW"/>
</dbReference>
<keyword evidence="4" id="KW-0862">Zinc</keyword>
<dbReference type="InterPro" id="IPR011765">
    <property type="entry name" value="Pept_M16_N"/>
</dbReference>
<dbReference type="RefSeq" id="WP_119146572.1">
    <property type="nucleotide sequence ID" value="NZ_CBCSFL010000035.1"/>
</dbReference>
<dbReference type="GO" id="GO:0006508">
    <property type="term" value="P:proteolysis"/>
    <property type="evidence" value="ECO:0007669"/>
    <property type="project" value="UniProtKB-KW"/>
</dbReference>
<keyword evidence="5" id="KW-0482">Metalloprotease</keyword>
<organism evidence="8 9">
    <name type="scientific">Pseudomonas reidholzensis</name>
    <dbReference type="NCBI Taxonomy" id="1785162"/>
    <lineage>
        <taxon>Bacteria</taxon>
        <taxon>Pseudomonadati</taxon>
        <taxon>Pseudomonadota</taxon>
        <taxon>Gammaproteobacteria</taxon>
        <taxon>Pseudomonadales</taxon>
        <taxon>Pseudomonadaceae</taxon>
        <taxon>Pseudomonas</taxon>
    </lineage>
</organism>
<accession>A0A383S2P5</accession>
<gene>
    <name evidence="8" type="ORF">CCOS865_05265</name>
</gene>
<evidence type="ECO:0000313" key="9">
    <source>
        <dbReference type="Proteomes" id="UP000263595"/>
    </source>
</evidence>
<dbReference type="AlphaFoldDB" id="A0A383S2P5"/>
<dbReference type="InterPro" id="IPR050626">
    <property type="entry name" value="Peptidase_M16"/>
</dbReference>
<sequence>MFFPSQDPSRTLATSLGTLASTPAQPLHHFSLANGLTVYLREDHRVPQASVQLWYHVGTSHEPNGHSNLSHLLEHLIFQGSSKLAPGQYSRILGQLGGQSNASTRDDATVFDVTLPSARVEVALEIMADTMASARLDPAEFELERKTVDDERRLKFDNAPDQLAYDRHLSLAHGDSPYGAPVFGHAIDLAEMTLDTARTWYASWYHPNNATLVVVGAVTAQQLRQWVERQFGGLPAVAVRAQPIPRHSAALTERRQNLTLQGLRDGLFMSFNTPSLTTATSPQTVHALRLAVEVLAQGFSSRLYGQLVRDKPVFNGISADYDFLRRGDTLLTLSAYSNPATGTPQQAAEQVLGILDEARQTPFSAEVLQRAKLRLMARQIYARNSFQAQSEVLGRHAIGGRNPALADDELQLIEQTRADHVQQALQDCLSRQRLTLTTFQGAQP</sequence>
<evidence type="ECO:0000259" key="6">
    <source>
        <dbReference type="Pfam" id="PF00675"/>
    </source>
</evidence>
<dbReference type="SUPFAM" id="SSF63411">
    <property type="entry name" value="LuxS/MPP-like metallohydrolase"/>
    <property type="match status" value="2"/>
</dbReference>
<evidence type="ECO:0000256" key="1">
    <source>
        <dbReference type="ARBA" id="ARBA00007261"/>
    </source>
</evidence>
<reference evidence="9" key="1">
    <citation type="submission" date="2018-08" db="EMBL/GenBank/DDBJ databases">
        <authorList>
            <person name="Blom J."/>
        </authorList>
    </citation>
    <scope>NUCLEOTIDE SEQUENCE [LARGE SCALE GENOMIC DNA]</scope>
    <source>
        <strain evidence="9">CCOS 865</strain>
    </source>
</reference>
<keyword evidence="2 8" id="KW-0645">Protease</keyword>
<dbReference type="PANTHER" id="PTHR43690">
    <property type="entry name" value="NARDILYSIN"/>
    <property type="match status" value="1"/>
</dbReference>
<protein>
    <submittedName>
        <fullName evidence="8">Putative zinc protease y4wA</fullName>
        <ecNumber evidence="8">3.4.24.-</ecNumber>
    </submittedName>
</protein>
<dbReference type="Proteomes" id="UP000263595">
    <property type="component" value="Unassembled WGS sequence"/>
</dbReference>
<dbReference type="GO" id="GO:0046872">
    <property type="term" value="F:metal ion binding"/>
    <property type="evidence" value="ECO:0007669"/>
    <property type="project" value="InterPro"/>
</dbReference>
<dbReference type="Pfam" id="PF00675">
    <property type="entry name" value="Peptidase_M16"/>
    <property type="match status" value="1"/>
</dbReference>
<evidence type="ECO:0000256" key="2">
    <source>
        <dbReference type="ARBA" id="ARBA00022670"/>
    </source>
</evidence>
<dbReference type="EC" id="3.4.24.-" evidence="8"/>
<dbReference type="InterPro" id="IPR007863">
    <property type="entry name" value="Peptidase_M16_C"/>
</dbReference>
<feature type="domain" description="Peptidase M16 C-terminal" evidence="7">
    <location>
        <begin position="192"/>
        <end position="374"/>
    </location>
</feature>
<dbReference type="EMBL" id="UNOZ01000039">
    <property type="protein sequence ID" value="SYX92971.1"/>
    <property type="molecule type" value="Genomic_DNA"/>
</dbReference>
<name>A0A383S2P5_9PSED</name>
<keyword evidence="3 8" id="KW-0378">Hydrolase</keyword>
<comment type="similarity">
    <text evidence="1">Belongs to the peptidase M16 family.</text>
</comment>
<dbReference type="PANTHER" id="PTHR43690:SF17">
    <property type="entry name" value="PROTEIN YHJJ"/>
    <property type="match status" value="1"/>
</dbReference>
<evidence type="ECO:0000259" key="7">
    <source>
        <dbReference type="Pfam" id="PF05193"/>
    </source>
</evidence>
<proteinExistence type="inferred from homology"/>
<dbReference type="InterPro" id="IPR011249">
    <property type="entry name" value="Metalloenz_LuxS/M16"/>
</dbReference>
<evidence type="ECO:0000256" key="5">
    <source>
        <dbReference type="ARBA" id="ARBA00023049"/>
    </source>
</evidence>
<evidence type="ECO:0000313" key="8">
    <source>
        <dbReference type="EMBL" id="SYX92971.1"/>
    </source>
</evidence>
<dbReference type="OrthoDB" id="9811314at2"/>
<evidence type="ECO:0000256" key="3">
    <source>
        <dbReference type="ARBA" id="ARBA00022801"/>
    </source>
</evidence>
<feature type="domain" description="Peptidase M16 N-terminal" evidence="6">
    <location>
        <begin position="38"/>
        <end position="181"/>
    </location>
</feature>
<dbReference type="Pfam" id="PF05193">
    <property type="entry name" value="Peptidase_M16_C"/>
    <property type="match status" value="1"/>
</dbReference>
<evidence type="ECO:0000256" key="4">
    <source>
        <dbReference type="ARBA" id="ARBA00022833"/>
    </source>
</evidence>